<sequence>MKITEESPIQFVNCTGILGMMYGEPTFIEKNNILLSSKGLSYREKDRSGYVIDCREGFLIQAFFNSFFSIPSTNTEEAMRVLKRAISVGWGGGVFLSDRNFDVDGALRYFVPVSNFIPKNEIREVKIQEKFVKTLENKNSFRTFLFIESLHELDDETLDKIREFKEKNDAVILIKTQIEVGEVFKSIEKYRKTSIERLLEHDLLSESTVIVGGDWITGKDAEAIRSRSSWIVHLPTEISELALGSSFPIHRFAERRYTRILLGTGARYYDSPLFLASYARMFYRFSTWSRSLDPSDILRMLWGGWKLISEKMACIEEGCSPLIYIFNIGKPSQQSIFEILTTEGYYFSPQMFCLPEGGCQKLRKD</sequence>
<reference evidence="1" key="1">
    <citation type="journal article" date="2020" name="mSystems">
        <title>Genome- and Community-Level Interaction Insights into Carbon Utilization and Element Cycling Functions of Hydrothermarchaeota in Hydrothermal Sediment.</title>
        <authorList>
            <person name="Zhou Z."/>
            <person name="Liu Y."/>
            <person name="Xu W."/>
            <person name="Pan J."/>
            <person name="Luo Z.H."/>
            <person name="Li M."/>
        </authorList>
    </citation>
    <scope>NUCLEOTIDE SEQUENCE [LARGE SCALE GENOMIC DNA]</scope>
    <source>
        <strain evidence="1">SpSt-1259</strain>
    </source>
</reference>
<gene>
    <name evidence="1" type="ORF">ENO36_01745</name>
</gene>
<evidence type="ECO:0000313" key="1">
    <source>
        <dbReference type="EMBL" id="HEU97563.1"/>
    </source>
</evidence>
<dbReference type="AlphaFoldDB" id="A0A7C2UU40"/>
<name>A0A7C2UU40_9CREN</name>
<protein>
    <submittedName>
        <fullName evidence="1">Uncharacterized protein</fullName>
    </submittedName>
</protein>
<dbReference type="SUPFAM" id="SSF51556">
    <property type="entry name" value="Metallo-dependent hydrolases"/>
    <property type="match status" value="1"/>
</dbReference>
<dbReference type="Proteomes" id="UP000885664">
    <property type="component" value="Unassembled WGS sequence"/>
</dbReference>
<organism evidence="1">
    <name type="scientific">Fervidicoccus fontis</name>
    <dbReference type="NCBI Taxonomy" id="683846"/>
    <lineage>
        <taxon>Archaea</taxon>
        <taxon>Thermoproteota</taxon>
        <taxon>Thermoprotei</taxon>
        <taxon>Fervidicoccales</taxon>
        <taxon>Fervidicoccaceae</taxon>
        <taxon>Fervidicoccus</taxon>
    </lineage>
</organism>
<comment type="caution">
    <text evidence="1">The sequence shown here is derived from an EMBL/GenBank/DDBJ whole genome shotgun (WGS) entry which is preliminary data.</text>
</comment>
<dbReference type="Gene3D" id="3.20.20.140">
    <property type="entry name" value="Metal-dependent hydrolases"/>
    <property type="match status" value="1"/>
</dbReference>
<accession>A0A7C2UU40</accession>
<proteinExistence type="predicted"/>
<dbReference type="EMBL" id="DSFE01000039">
    <property type="protein sequence ID" value="HEU97563.1"/>
    <property type="molecule type" value="Genomic_DNA"/>
</dbReference>
<dbReference type="InterPro" id="IPR032466">
    <property type="entry name" value="Metal_Hydrolase"/>
</dbReference>